<evidence type="ECO:0000313" key="8">
    <source>
        <dbReference type="EMBL" id="USW49832.1"/>
    </source>
</evidence>
<evidence type="ECO:0000256" key="2">
    <source>
        <dbReference type="ARBA" id="ARBA00009530"/>
    </source>
</evidence>
<accession>A0A9Q9EHE6</accession>
<dbReference type="EMBL" id="CP099419">
    <property type="protein sequence ID" value="USW49832.1"/>
    <property type="molecule type" value="Genomic_DNA"/>
</dbReference>
<gene>
    <name evidence="8" type="ORF">Slin15195_G031510</name>
</gene>
<keyword evidence="9" id="KW-1185">Reference proteome</keyword>
<dbReference type="AlphaFoldDB" id="A0A9Q9EHE6"/>
<name>A0A9Q9EHE6_9PEZI</name>
<comment type="similarity">
    <text evidence="2">Belongs to the UPF0057 (PMP3) family.</text>
</comment>
<feature type="region of interest" description="Disordered" evidence="6">
    <location>
        <begin position="79"/>
        <end position="113"/>
    </location>
</feature>
<dbReference type="GO" id="GO:0016020">
    <property type="term" value="C:membrane"/>
    <property type="evidence" value="ECO:0007669"/>
    <property type="project" value="UniProtKB-SubCell"/>
</dbReference>
<comment type="subcellular location">
    <subcellularLocation>
        <location evidence="1">Membrane</location>
    </subcellularLocation>
</comment>
<reference evidence="8" key="1">
    <citation type="submission" date="2022-06" db="EMBL/GenBank/DDBJ databases">
        <title>Complete genome sequences of two strains of the flax pathogen Septoria linicola.</title>
        <authorList>
            <person name="Lapalu N."/>
            <person name="Simon A."/>
            <person name="Demenou B."/>
            <person name="Paumier D."/>
            <person name="Guillot M.-P."/>
            <person name="Gout L."/>
            <person name="Valade R."/>
        </authorList>
    </citation>
    <scope>NUCLEOTIDE SEQUENCE</scope>
    <source>
        <strain evidence="8">SE15195</strain>
    </source>
</reference>
<evidence type="ECO:0000256" key="7">
    <source>
        <dbReference type="SAM" id="Phobius"/>
    </source>
</evidence>
<dbReference type="InterPro" id="IPR000612">
    <property type="entry name" value="PMP3"/>
</dbReference>
<organism evidence="8 9">
    <name type="scientific">Septoria linicola</name>
    <dbReference type="NCBI Taxonomy" id="215465"/>
    <lineage>
        <taxon>Eukaryota</taxon>
        <taxon>Fungi</taxon>
        <taxon>Dikarya</taxon>
        <taxon>Ascomycota</taxon>
        <taxon>Pezizomycotina</taxon>
        <taxon>Dothideomycetes</taxon>
        <taxon>Dothideomycetidae</taxon>
        <taxon>Mycosphaerellales</taxon>
        <taxon>Mycosphaerellaceae</taxon>
        <taxon>Septoria</taxon>
    </lineage>
</organism>
<keyword evidence="4 7" id="KW-1133">Transmembrane helix</keyword>
<dbReference type="Pfam" id="PF01679">
    <property type="entry name" value="Pmp3"/>
    <property type="match status" value="1"/>
</dbReference>
<dbReference type="Proteomes" id="UP001056384">
    <property type="component" value="Chromosome 2"/>
</dbReference>
<evidence type="ECO:0000313" key="9">
    <source>
        <dbReference type="Proteomes" id="UP001056384"/>
    </source>
</evidence>
<evidence type="ECO:0000256" key="6">
    <source>
        <dbReference type="SAM" id="MobiDB-lite"/>
    </source>
</evidence>
<protein>
    <submittedName>
        <fullName evidence="8">Proteolipid membrane potential modulator</fullName>
    </submittedName>
</protein>
<keyword evidence="5 7" id="KW-0472">Membrane</keyword>
<proteinExistence type="inferred from homology"/>
<sequence length="146" mass="16590">MVLGGLVLGVIAIFLPPLPVALRRGCSKHLILNIILCILGWLPGILHSWYIILESPSIRQRNRRRRRSTVVREEVYVPPRQGYARPRSRSRSVGGPHRRTRSRSVGRIAGPPVDVYAGTRQPYYREEVYSYDTRGGSYAPPPKAKY</sequence>
<feature type="transmembrane region" description="Helical" evidence="7">
    <location>
        <begin position="33"/>
        <end position="53"/>
    </location>
</feature>
<evidence type="ECO:0000256" key="5">
    <source>
        <dbReference type="ARBA" id="ARBA00023136"/>
    </source>
</evidence>
<evidence type="ECO:0000256" key="4">
    <source>
        <dbReference type="ARBA" id="ARBA00022989"/>
    </source>
</evidence>
<evidence type="ECO:0000256" key="3">
    <source>
        <dbReference type="ARBA" id="ARBA00022692"/>
    </source>
</evidence>
<keyword evidence="3 7" id="KW-0812">Transmembrane</keyword>
<dbReference type="PANTHER" id="PTHR21659">
    <property type="entry name" value="HYDROPHOBIC PROTEIN RCI2 LOW TEMPERATURE AND SALT RESPONSIVE PROTEIN LTI6 -RELATED"/>
    <property type="match status" value="1"/>
</dbReference>
<dbReference type="OrthoDB" id="2802411at2759"/>
<dbReference type="PANTHER" id="PTHR21659:SF42">
    <property type="entry name" value="UPF0057 MEMBRANE PROTEIN ZK632.10-RELATED"/>
    <property type="match status" value="1"/>
</dbReference>
<evidence type="ECO:0000256" key="1">
    <source>
        <dbReference type="ARBA" id="ARBA00004370"/>
    </source>
</evidence>
<feature type="compositionally biased region" description="Basic residues" evidence="6">
    <location>
        <begin position="86"/>
        <end position="104"/>
    </location>
</feature>